<evidence type="ECO:0000256" key="2">
    <source>
        <dbReference type="ARBA" id="ARBA00023002"/>
    </source>
</evidence>
<evidence type="ECO:0000256" key="3">
    <source>
        <dbReference type="RuleBase" id="RU000363"/>
    </source>
</evidence>
<gene>
    <name evidence="4" type="ORF">DI525_01005</name>
</gene>
<accession>A0A2W5UU98</accession>
<protein>
    <submittedName>
        <fullName evidence="4">Short-chain dehydrogenase</fullName>
    </submittedName>
</protein>
<name>A0A2W5UU98_9CORY</name>
<dbReference type="GO" id="GO:0016491">
    <property type="term" value="F:oxidoreductase activity"/>
    <property type="evidence" value="ECO:0007669"/>
    <property type="project" value="UniProtKB-KW"/>
</dbReference>
<dbReference type="InterPro" id="IPR002347">
    <property type="entry name" value="SDR_fam"/>
</dbReference>
<dbReference type="PRINTS" id="PR00081">
    <property type="entry name" value="GDHRDH"/>
</dbReference>
<evidence type="ECO:0000313" key="4">
    <source>
        <dbReference type="EMBL" id="PZR06874.1"/>
    </source>
</evidence>
<dbReference type="RefSeq" id="WP_303733939.1">
    <property type="nucleotide sequence ID" value="NZ_CAKZHK010000006.1"/>
</dbReference>
<dbReference type="NCBIfam" id="NF006123">
    <property type="entry name" value="PRK08267.1"/>
    <property type="match status" value="1"/>
</dbReference>
<dbReference type="PANTHER" id="PTHR43391">
    <property type="entry name" value="RETINOL DEHYDROGENASE-RELATED"/>
    <property type="match status" value="1"/>
</dbReference>
<comment type="similarity">
    <text evidence="1 3">Belongs to the short-chain dehydrogenases/reductases (SDR) family.</text>
</comment>
<dbReference type="Gene3D" id="3.40.50.720">
    <property type="entry name" value="NAD(P)-binding Rossmann-like Domain"/>
    <property type="match status" value="1"/>
</dbReference>
<dbReference type="Proteomes" id="UP000249432">
    <property type="component" value="Unassembled WGS sequence"/>
</dbReference>
<comment type="caution">
    <text evidence="4">The sequence shown here is derived from an EMBL/GenBank/DDBJ whole genome shotgun (WGS) entry which is preliminary data.</text>
</comment>
<keyword evidence="2" id="KW-0560">Oxidoreductase</keyword>
<dbReference type="EMBL" id="QFRA01000001">
    <property type="protein sequence ID" value="PZR06874.1"/>
    <property type="molecule type" value="Genomic_DNA"/>
</dbReference>
<dbReference type="Pfam" id="PF00106">
    <property type="entry name" value="adh_short"/>
    <property type="match status" value="1"/>
</dbReference>
<sequence>MSTSQRKSIFISGGASGIGREVALRFHKEGWIVGVYDIDSFALEELSRDYPDIITGELDVTNYNQWEDALTHFTAHTGGRLDVLDNNAGIIGDHDIVDQSPEIIKKQCDINCTGVIYGARAAHPYLSRTPGAHLVNMDSAAALYGQPHITPYSASKFFVTGFTQALDLEWRKSKIRVVALQPLWAQTALADVDAASTKRLGVRITPEQVAEVVWKAVHPANFLERQRHFYSVSSLDLTLRYLIRLVPSFVTRNVNKFVAG</sequence>
<evidence type="ECO:0000313" key="5">
    <source>
        <dbReference type="Proteomes" id="UP000249432"/>
    </source>
</evidence>
<dbReference type="PANTHER" id="PTHR43391:SF82">
    <property type="entry name" value="OXIDOREDUCTASE SADH-RELATED"/>
    <property type="match status" value="1"/>
</dbReference>
<reference evidence="4 5" key="1">
    <citation type="submission" date="2017-08" db="EMBL/GenBank/DDBJ databases">
        <title>Infants hospitalized years apart are colonized by the same room-sourced microbial strains.</title>
        <authorList>
            <person name="Brooks B."/>
            <person name="Olm M.R."/>
            <person name="Firek B.A."/>
            <person name="Baker R."/>
            <person name="Thomas B.C."/>
            <person name="Morowitz M.J."/>
            <person name="Banfield J.F."/>
        </authorList>
    </citation>
    <scope>NUCLEOTIDE SEQUENCE [LARGE SCALE GENOMIC DNA]</scope>
    <source>
        <strain evidence="4">S2_003_000_R1_3</strain>
    </source>
</reference>
<dbReference type="InterPro" id="IPR036291">
    <property type="entry name" value="NAD(P)-bd_dom_sf"/>
</dbReference>
<dbReference type="SUPFAM" id="SSF51735">
    <property type="entry name" value="NAD(P)-binding Rossmann-fold domains"/>
    <property type="match status" value="1"/>
</dbReference>
<evidence type="ECO:0000256" key="1">
    <source>
        <dbReference type="ARBA" id="ARBA00006484"/>
    </source>
</evidence>
<organism evidence="4 5">
    <name type="scientific">Corynebacterium kroppenstedtii</name>
    <dbReference type="NCBI Taxonomy" id="161879"/>
    <lineage>
        <taxon>Bacteria</taxon>
        <taxon>Bacillati</taxon>
        <taxon>Actinomycetota</taxon>
        <taxon>Actinomycetes</taxon>
        <taxon>Mycobacteriales</taxon>
        <taxon>Corynebacteriaceae</taxon>
        <taxon>Corynebacterium</taxon>
    </lineage>
</organism>
<dbReference type="AlphaFoldDB" id="A0A2W5UU98"/>
<dbReference type="PRINTS" id="PR00080">
    <property type="entry name" value="SDRFAMILY"/>
</dbReference>
<proteinExistence type="inferred from homology"/>